<evidence type="ECO:0000313" key="2">
    <source>
        <dbReference type="Proteomes" id="UP001315278"/>
    </source>
</evidence>
<sequence>MAQTAYGNDQIGPLKNLDQPVEDAFTVVGTGLKVFVQYAQDFAEGLKSQLLIGHVFLPITHSSYRRAAFLMKLRDQVVF</sequence>
<gene>
    <name evidence="1" type="ORF">JQ615_11480</name>
</gene>
<dbReference type="RefSeq" id="WP_212492606.1">
    <property type="nucleotide sequence ID" value="NZ_JAFCJH010000009.1"/>
</dbReference>
<organism evidence="1 2">
    <name type="scientific">Bradyrhizobium jicamae</name>
    <dbReference type="NCBI Taxonomy" id="280332"/>
    <lineage>
        <taxon>Bacteria</taxon>
        <taxon>Pseudomonadati</taxon>
        <taxon>Pseudomonadota</taxon>
        <taxon>Alphaproteobacteria</taxon>
        <taxon>Hyphomicrobiales</taxon>
        <taxon>Nitrobacteraceae</taxon>
        <taxon>Bradyrhizobium</taxon>
    </lineage>
</organism>
<proteinExistence type="predicted"/>
<evidence type="ECO:0000313" key="1">
    <source>
        <dbReference type="EMBL" id="MBR0796010.1"/>
    </source>
</evidence>
<dbReference type="EMBL" id="JAFCJH010000009">
    <property type="protein sequence ID" value="MBR0796010.1"/>
    <property type="molecule type" value="Genomic_DNA"/>
</dbReference>
<accession>A0ABS5FGU5</accession>
<reference evidence="2" key="1">
    <citation type="journal article" date="2021" name="ISME J.">
        <title>Evolutionary origin and ecological implication of a unique nif island in free-living Bradyrhizobium lineages.</title>
        <authorList>
            <person name="Tao J."/>
        </authorList>
    </citation>
    <scope>NUCLEOTIDE SEQUENCE [LARGE SCALE GENOMIC DNA]</scope>
    <source>
        <strain evidence="2">SZCCT0434</strain>
    </source>
</reference>
<comment type="caution">
    <text evidence="1">The sequence shown here is derived from an EMBL/GenBank/DDBJ whole genome shotgun (WGS) entry which is preliminary data.</text>
</comment>
<keyword evidence="2" id="KW-1185">Reference proteome</keyword>
<protein>
    <submittedName>
        <fullName evidence="1">Uncharacterized protein</fullName>
    </submittedName>
</protein>
<name>A0ABS5FGU5_9BRAD</name>
<dbReference type="Proteomes" id="UP001315278">
    <property type="component" value="Unassembled WGS sequence"/>
</dbReference>